<dbReference type="Proteomes" id="UP000070394">
    <property type="component" value="Unassembled WGS sequence"/>
</dbReference>
<proteinExistence type="predicted"/>
<keyword evidence="2" id="KW-1185">Reference proteome</keyword>
<dbReference type="RefSeq" id="WP_060930343.1">
    <property type="nucleotide sequence ID" value="NZ_KQ959775.1"/>
</dbReference>
<sequence>MGLMDVFKEEETANLRLSTLYELLKQSAQKELIINGINCDVPHKYLREIITGNSESNIFSGVDNISSKEREE</sequence>
<evidence type="ECO:0000313" key="2">
    <source>
        <dbReference type="Proteomes" id="UP000070394"/>
    </source>
</evidence>
<name>A0A133ZYT2_9FIRM</name>
<organism evidence="1 2">
    <name type="scientific">Lachnoanaerobaculum saburreum</name>
    <dbReference type="NCBI Taxonomy" id="467210"/>
    <lineage>
        <taxon>Bacteria</taxon>
        <taxon>Bacillati</taxon>
        <taxon>Bacillota</taxon>
        <taxon>Clostridia</taxon>
        <taxon>Lachnospirales</taxon>
        <taxon>Lachnospiraceae</taxon>
        <taxon>Lachnoanaerobaculum</taxon>
    </lineage>
</organism>
<protein>
    <submittedName>
        <fullName evidence="1">Uncharacterized protein</fullName>
    </submittedName>
</protein>
<comment type="caution">
    <text evidence="1">The sequence shown here is derived from an EMBL/GenBank/DDBJ whole genome shotgun (WGS) entry which is preliminary data.</text>
</comment>
<reference evidence="2" key="1">
    <citation type="submission" date="2016-01" db="EMBL/GenBank/DDBJ databases">
        <authorList>
            <person name="Mitreva M."/>
            <person name="Pepin K.H."/>
            <person name="Mihindukulasuriya K.A."/>
            <person name="Fulton R."/>
            <person name="Fronick C."/>
            <person name="O'Laughlin M."/>
            <person name="Miner T."/>
            <person name="Herter B."/>
            <person name="Rosa B.A."/>
            <person name="Cordes M."/>
            <person name="Tomlinson C."/>
            <person name="Wollam A."/>
            <person name="Palsikar V.B."/>
            <person name="Mardis E.R."/>
            <person name="Wilson R.K."/>
        </authorList>
    </citation>
    <scope>NUCLEOTIDE SEQUENCE [LARGE SCALE GENOMIC DNA]</scope>
    <source>
        <strain evidence="2">DNF00896</strain>
    </source>
</reference>
<dbReference type="OrthoDB" id="1987714at2"/>
<evidence type="ECO:0000313" key="1">
    <source>
        <dbReference type="EMBL" id="KXB60592.1"/>
    </source>
</evidence>
<dbReference type="PATRIC" id="fig|467210.3.peg.368"/>
<dbReference type="EMBL" id="LSDA01000011">
    <property type="protein sequence ID" value="KXB60592.1"/>
    <property type="molecule type" value="Genomic_DNA"/>
</dbReference>
<dbReference type="AlphaFoldDB" id="A0A133ZYT2"/>
<gene>
    <name evidence="1" type="ORF">HMPREF1866_00373</name>
</gene>
<accession>A0A133ZYT2</accession>
<dbReference type="STRING" id="467210.HMPREF1866_00373"/>